<evidence type="ECO:0000256" key="2">
    <source>
        <dbReference type="SAM" id="MobiDB-lite"/>
    </source>
</evidence>
<feature type="compositionally biased region" description="Polar residues" evidence="2">
    <location>
        <begin position="67"/>
        <end position="77"/>
    </location>
</feature>
<feature type="transmembrane region" description="Helical" evidence="3">
    <location>
        <begin position="20"/>
        <end position="44"/>
    </location>
</feature>
<gene>
    <name evidence="4" type="ordered locus">CTN_1602</name>
</gene>
<evidence type="ECO:0000313" key="4">
    <source>
        <dbReference type="EMBL" id="ACM23778.1"/>
    </source>
</evidence>
<evidence type="ECO:0000256" key="3">
    <source>
        <dbReference type="SAM" id="Phobius"/>
    </source>
</evidence>
<evidence type="ECO:0000256" key="1">
    <source>
        <dbReference type="SAM" id="Coils"/>
    </source>
</evidence>
<keyword evidence="3" id="KW-0472">Membrane</keyword>
<accession>B9K9Z5</accession>
<dbReference type="AlphaFoldDB" id="B9K9Z5"/>
<reference evidence="4 5" key="1">
    <citation type="journal article" date="2009" name="Biosci. Biotechnol. Biochem.">
        <title>WeGAS: a web-based microbial genome annotation system.</title>
        <authorList>
            <person name="Lee D."/>
            <person name="Seo H."/>
            <person name="Park C."/>
            <person name="Park K."/>
        </authorList>
    </citation>
    <scope>NUCLEOTIDE SEQUENCE [LARGE SCALE GENOMIC DNA]</scope>
    <source>
        <strain evidence="5">ATCC 49049 / DSM 4359 / NBRC 107923 / NS-E</strain>
    </source>
</reference>
<keyword evidence="3" id="KW-1133">Transmembrane helix</keyword>
<sequence length="468" mass="54411">MLDRSRENSRRFFERGLCRVVTGFQFILVAIAFLALGVSVGLFVSTMRMRRKRTVDPKKSAAEESSMGMSNTTEKTLSSSKEPEKVEKVIIEDEFNSPVLQIEPYTGDYVGRWEKVELPQKVLSKLSAAFSSMPLLLFSVPLSSPRVYLVRFSQPFDHLMRSNGVYKAVALRPDGTITGLPNVLSPGFYRFLGSAATVWAILAVITRQKYLHDIEQRLKKIEEGVADIKEFLEKERDTGIQGNLLYLKQVYEALKNGDLSEYDINSFNSQLESIERQCQQAVLHYQIDMENCFKKLEEFEIGAWIGKGLKKQGEEFRKVLNSFFHYSKYLLLVFQERLVTIYLKTFLPVGKSILRVRINDLKESLRFLERTRKIEEFIEQSLDRIEEFWALFTSEKTENQIKRSLRQDVRRNLRELEEMRERLYESLANFEERLNQLEAEKQVNLVVFMDQDHKQIKEVRMIPAGGSA</sequence>
<feature type="coiled-coil region" evidence="1">
    <location>
        <begin position="399"/>
        <end position="440"/>
    </location>
</feature>
<organism evidence="4 5">
    <name type="scientific">Thermotoga neapolitana (strain ATCC 49049 / DSM 4359 / NBRC 107923 / NS-E)</name>
    <dbReference type="NCBI Taxonomy" id="309803"/>
    <lineage>
        <taxon>Bacteria</taxon>
        <taxon>Thermotogati</taxon>
        <taxon>Thermotogota</taxon>
        <taxon>Thermotogae</taxon>
        <taxon>Thermotogales</taxon>
        <taxon>Thermotogaceae</taxon>
        <taxon>Thermotoga</taxon>
    </lineage>
</organism>
<keyword evidence="5" id="KW-1185">Reference proteome</keyword>
<dbReference type="KEGG" id="tna:CTN_1602"/>
<keyword evidence="3" id="KW-0812">Transmembrane</keyword>
<feature type="region of interest" description="Disordered" evidence="2">
    <location>
        <begin position="54"/>
        <end position="81"/>
    </location>
</feature>
<name>B9K9Z5_THENN</name>
<dbReference type="HOGENOM" id="CLU_609610_0_0_0"/>
<evidence type="ECO:0000313" key="5">
    <source>
        <dbReference type="Proteomes" id="UP000000445"/>
    </source>
</evidence>
<dbReference type="EMBL" id="CP000916">
    <property type="protein sequence ID" value="ACM23778.1"/>
    <property type="molecule type" value="Genomic_DNA"/>
</dbReference>
<proteinExistence type="predicted"/>
<protein>
    <submittedName>
        <fullName evidence="4">Uncharacterized protein</fullName>
    </submittedName>
</protein>
<dbReference type="Proteomes" id="UP000000445">
    <property type="component" value="Chromosome"/>
</dbReference>
<keyword evidence="1" id="KW-0175">Coiled coil</keyword>